<evidence type="ECO:0000313" key="3">
    <source>
        <dbReference type="Proteomes" id="UP001251085"/>
    </source>
</evidence>
<accession>A0ABU3EKI7</accession>
<protein>
    <submittedName>
        <fullName evidence="2">DUF4268 domain-containing protein</fullName>
    </submittedName>
</protein>
<dbReference type="InterPro" id="IPR025364">
    <property type="entry name" value="DUF4268"/>
</dbReference>
<dbReference type="Pfam" id="PF14088">
    <property type="entry name" value="DUF4268"/>
    <property type="match status" value="1"/>
</dbReference>
<dbReference type="Gene3D" id="3.40.1350.10">
    <property type="match status" value="1"/>
</dbReference>
<reference evidence="3" key="1">
    <citation type="submission" date="2023-07" db="EMBL/GenBank/DDBJ databases">
        <title>Characterization of two Paracoccaceae strains isolated from Phycosphere and proposal of Xinfangfangia lacusdiani sp. nov.</title>
        <authorList>
            <person name="Deng Y."/>
            <person name="Zhang Y.Q."/>
        </authorList>
    </citation>
    <scope>NUCLEOTIDE SEQUENCE [LARGE SCALE GENOMIC DNA]</scope>
    <source>
        <strain evidence="3">CPCC 101403</strain>
    </source>
</reference>
<organism evidence="2 3">
    <name type="scientific">Paracoccus broussonetiae</name>
    <dbReference type="NCBI Taxonomy" id="3075834"/>
    <lineage>
        <taxon>Bacteria</taxon>
        <taxon>Pseudomonadati</taxon>
        <taxon>Pseudomonadota</taxon>
        <taxon>Alphaproteobacteria</taxon>
        <taxon>Rhodobacterales</taxon>
        <taxon>Paracoccaceae</taxon>
        <taxon>Paracoccus</taxon>
    </lineage>
</organism>
<proteinExistence type="predicted"/>
<dbReference type="RefSeq" id="WP_311761835.1">
    <property type="nucleotide sequence ID" value="NZ_JAVRQI010000035.1"/>
</dbReference>
<sequence>MFRVDRNLNRISPLSRKRFGELGFREREHLQEWLVHQPDALGEDLLIIQKEFDGFDETRERLDLLALDRDGNLVIIENKLDDSGRDVTWQALKYTAYVSALKTRQLVDIYQQYLDRYEGGGSAAQRICEFLEVEDISDAELNRRNTERLIFIAANFRKEVTATVLWLIGRGVNAKCFRVQPFSFGEEILLDLQQIIPPREAAEYMVNLAAKEVEESANAEGQMRRHDMRMGYWTLALQRMRDDRLAIFSNLSPSKNNWLWGSTGVSKVHFLLSFTQQEARVGLTMVNKDQAENKRLFDALHARKEEIEGKFGGPLLWLRKDDGIQSMIATSQNFSGFDPGEWPAMAAWMSETFQKFGPALKPALLEVAAGLSFAGESEDDA</sequence>
<feature type="domain" description="DUF4268" evidence="1">
    <location>
        <begin position="229"/>
        <end position="362"/>
    </location>
</feature>
<evidence type="ECO:0000313" key="2">
    <source>
        <dbReference type="EMBL" id="MDT1064755.1"/>
    </source>
</evidence>
<comment type="caution">
    <text evidence="2">The sequence shown here is derived from an EMBL/GenBank/DDBJ whole genome shotgun (WGS) entry which is preliminary data.</text>
</comment>
<dbReference type="Proteomes" id="UP001251085">
    <property type="component" value="Unassembled WGS sequence"/>
</dbReference>
<evidence type="ECO:0000259" key="1">
    <source>
        <dbReference type="Pfam" id="PF14088"/>
    </source>
</evidence>
<dbReference type="EMBL" id="JAVRQI010000035">
    <property type="protein sequence ID" value="MDT1064755.1"/>
    <property type="molecule type" value="Genomic_DNA"/>
</dbReference>
<keyword evidence="3" id="KW-1185">Reference proteome</keyword>
<name>A0ABU3EKI7_9RHOB</name>
<gene>
    <name evidence="2" type="ORF">RM190_23065</name>
</gene>
<dbReference type="InterPro" id="IPR011856">
    <property type="entry name" value="tRNA_endonuc-like_dom_sf"/>
</dbReference>